<keyword evidence="2" id="KW-0902">Two-component regulatory system</keyword>
<evidence type="ECO:0000259" key="8">
    <source>
        <dbReference type="PROSITE" id="PS50110"/>
    </source>
</evidence>
<dbReference type="PRINTS" id="PR00038">
    <property type="entry name" value="HTHLUXR"/>
</dbReference>
<feature type="modified residue" description="4-aspartylphosphate" evidence="6">
    <location>
        <position position="59"/>
    </location>
</feature>
<dbReference type="Pfam" id="PF00196">
    <property type="entry name" value="GerE"/>
    <property type="match status" value="1"/>
</dbReference>
<reference evidence="10" key="1">
    <citation type="submission" date="2018-02" db="EMBL/GenBank/DDBJ databases">
        <authorList>
            <person name="Hausmann B."/>
        </authorList>
    </citation>
    <scope>NUCLEOTIDE SEQUENCE [LARGE SCALE GENOMIC DNA]</scope>
    <source>
        <strain evidence="10">Peat soil MAG SbA5</strain>
    </source>
</reference>
<dbReference type="PROSITE" id="PS50110">
    <property type="entry name" value="RESPONSE_REGULATORY"/>
    <property type="match status" value="1"/>
</dbReference>
<evidence type="ECO:0000313" key="10">
    <source>
        <dbReference type="Proteomes" id="UP000239735"/>
    </source>
</evidence>
<feature type="domain" description="Response regulatory" evidence="8">
    <location>
        <begin position="10"/>
        <end position="124"/>
    </location>
</feature>
<protein>
    <submittedName>
        <fullName evidence="9">Nodulation protein W</fullName>
    </submittedName>
</protein>
<evidence type="ECO:0000256" key="2">
    <source>
        <dbReference type="ARBA" id="ARBA00023012"/>
    </source>
</evidence>
<dbReference type="PROSITE" id="PS00622">
    <property type="entry name" value="HTH_LUXR_1"/>
    <property type="match status" value="1"/>
</dbReference>
<dbReference type="Pfam" id="PF00072">
    <property type="entry name" value="Response_reg"/>
    <property type="match status" value="1"/>
</dbReference>
<dbReference type="OrthoDB" id="120990at2"/>
<evidence type="ECO:0000256" key="1">
    <source>
        <dbReference type="ARBA" id="ARBA00022553"/>
    </source>
</evidence>
<dbReference type="GO" id="GO:0003677">
    <property type="term" value="F:DNA binding"/>
    <property type="evidence" value="ECO:0007669"/>
    <property type="project" value="UniProtKB-KW"/>
</dbReference>
<dbReference type="InterPro" id="IPR016032">
    <property type="entry name" value="Sig_transdc_resp-reg_C-effctor"/>
</dbReference>
<dbReference type="PROSITE" id="PS50043">
    <property type="entry name" value="HTH_LUXR_2"/>
    <property type="match status" value="1"/>
</dbReference>
<dbReference type="EMBL" id="OKRB01000008">
    <property type="protein sequence ID" value="SPE17587.1"/>
    <property type="molecule type" value="Genomic_DNA"/>
</dbReference>
<keyword evidence="3" id="KW-0805">Transcription regulation</keyword>
<feature type="domain" description="HTH luxR-type" evidence="7">
    <location>
        <begin position="140"/>
        <end position="205"/>
    </location>
</feature>
<dbReference type="GO" id="GO:0000160">
    <property type="term" value="P:phosphorelay signal transduction system"/>
    <property type="evidence" value="ECO:0007669"/>
    <property type="project" value="UniProtKB-KW"/>
</dbReference>
<evidence type="ECO:0000313" key="9">
    <source>
        <dbReference type="EMBL" id="SPE17587.1"/>
    </source>
</evidence>
<dbReference type="SUPFAM" id="SSF52172">
    <property type="entry name" value="CheY-like"/>
    <property type="match status" value="1"/>
</dbReference>
<dbReference type="CDD" id="cd06170">
    <property type="entry name" value="LuxR_C_like"/>
    <property type="match status" value="1"/>
</dbReference>
<evidence type="ECO:0000259" key="7">
    <source>
        <dbReference type="PROSITE" id="PS50043"/>
    </source>
</evidence>
<dbReference type="SUPFAM" id="SSF46894">
    <property type="entry name" value="C-terminal effector domain of the bipartite response regulators"/>
    <property type="match status" value="1"/>
</dbReference>
<dbReference type="SMART" id="SM00421">
    <property type="entry name" value="HTH_LUXR"/>
    <property type="match status" value="1"/>
</dbReference>
<keyword evidence="4" id="KW-0238">DNA-binding</keyword>
<proteinExistence type="predicted"/>
<dbReference type="CDD" id="cd17537">
    <property type="entry name" value="REC_FixJ"/>
    <property type="match status" value="1"/>
</dbReference>
<dbReference type="Gene3D" id="1.10.10.10">
    <property type="entry name" value="Winged helix-like DNA-binding domain superfamily/Winged helix DNA-binding domain"/>
    <property type="match status" value="1"/>
</dbReference>
<dbReference type="InterPro" id="IPR001789">
    <property type="entry name" value="Sig_transdc_resp-reg_receiver"/>
</dbReference>
<sequence length="211" mass="23245">MKEQPEARSIVFVVDDDASVREAIGSLLRSVGLQVEVFGTAAEFLKNKSPDVTACLILDIRLPGVSGLDFQVELAAANIHIPIIFITGHGDIPMTVRAMKAGAVEFLTKPFRDQDLLDAVQIALERDRTRRAQDKTVHELRHHYEALTSRERQVISLVTAGLMNKQIAAELGVSEITVKVHRGSVMKKMGARSLADLVRMADALGIKRARR</sequence>
<dbReference type="InterPro" id="IPR036388">
    <property type="entry name" value="WH-like_DNA-bd_sf"/>
</dbReference>
<dbReference type="InterPro" id="IPR000792">
    <property type="entry name" value="Tscrpt_reg_LuxR_C"/>
</dbReference>
<dbReference type="PANTHER" id="PTHR44688:SF16">
    <property type="entry name" value="DNA-BINDING TRANSCRIPTIONAL ACTIVATOR DEVR_DOSR"/>
    <property type="match status" value="1"/>
</dbReference>
<evidence type="ECO:0000256" key="4">
    <source>
        <dbReference type="ARBA" id="ARBA00023125"/>
    </source>
</evidence>
<name>A0A2N9L2M7_9BACT</name>
<evidence type="ECO:0000256" key="3">
    <source>
        <dbReference type="ARBA" id="ARBA00023015"/>
    </source>
</evidence>
<dbReference type="FunFam" id="3.40.50.2300:FF:000018">
    <property type="entry name" value="DNA-binding transcriptional regulator NtrC"/>
    <property type="match status" value="1"/>
</dbReference>
<evidence type="ECO:0000256" key="5">
    <source>
        <dbReference type="ARBA" id="ARBA00023163"/>
    </source>
</evidence>
<keyword evidence="1 6" id="KW-0597">Phosphoprotein</keyword>
<keyword evidence="5" id="KW-0804">Transcription</keyword>
<evidence type="ECO:0000256" key="6">
    <source>
        <dbReference type="PROSITE-ProRule" id="PRU00169"/>
    </source>
</evidence>
<dbReference type="InterPro" id="IPR011006">
    <property type="entry name" value="CheY-like_superfamily"/>
</dbReference>
<organism evidence="9 10">
    <name type="scientific">Candidatus Sulfuritelmatomonas gaucii</name>
    <dbReference type="NCBI Taxonomy" id="2043161"/>
    <lineage>
        <taxon>Bacteria</taxon>
        <taxon>Pseudomonadati</taxon>
        <taxon>Acidobacteriota</taxon>
        <taxon>Terriglobia</taxon>
        <taxon>Terriglobales</taxon>
        <taxon>Acidobacteriaceae</taxon>
        <taxon>Candidatus Sulfuritelmatomonas</taxon>
    </lineage>
</organism>
<dbReference type="Gene3D" id="3.40.50.2300">
    <property type="match status" value="1"/>
</dbReference>
<dbReference type="PANTHER" id="PTHR44688">
    <property type="entry name" value="DNA-BINDING TRANSCRIPTIONAL ACTIVATOR DEVR_DOSR"/>
    <property type="match status" value="1"/>
</dbReference>
<dbReference type="AlphaFoldDB" id="A0A2N9L2M7"/>
<dbReference type="GO" id="GO:0006355">
    <property type="term" value="P:regulation of DNA-templated transcription"/>
    <property type="evidence" value="ECO:0007669"/>
    <property type="project" value="InterPro"/>
</dbReference>
<accession>A0A2N9L2M7</accession>
<dbReference type="Proteomes" id="UP000239735">
    <property type="component" value="Unassembled WGS sequence"/>
</dbReference>
<gene>
    <name evidence="9" type="primary">nodW</name>
    <name evidence="9" type="ORF">SBA5_1050008</name>
</gene>
<dbReference type="SMART" id="SM00448">
    <property type="entry name" value="REC"/>
    <property type="match status" value="1"/>
</dbReference>